<dbReference type="PROSITE" id="PS50088">
    <property type="entry name" value="ANK_REPEAT"/>
    <property type="match status" value="5"/>
</dbReference>
<dbReference type="SUPFAM" id="SSF48403">
    <property type="entry name" value="Ankyrin repeat"/>
    <property type="match status" value="2"/>
</dbReference>
<proteinExistence type="predicted"/>
<dbReference type="Gene3D" id="1.25.40.20">
    <property type="entry name" value="Ankyrin repeat-containing domain"/>
    <property type="match status" value="4"/>
</dbReference>
<dbReference type="PANTHER" id="PTHR24198">
    <property type="entry name" value="ANKYRIN REPEAT AND PROTEIN KINASE DOMAIN-CONTAINING PROTEIN"/>
    <property type="match status" value="1"/>
</dbReference>
<dbReference type="PRINTS" id="PR01415">
    <property type="entry name" value="ANKYRIN"/>
</dbReference>
<name>A0AAN6YJJ8_9PEZI</name>
<feature type="repeat" description="ANK" evidence="3">
    <location>
        <begin position="474"/>
        <end position="513"/>
    </location>
</feature>
<dbReference type="EMBL" id="MU865792">
    <property type="protein sequence ID" value="KAK4220458.1"/>
    <property type="molecule type" value="Genomic_DNA"/>
</dbReference>
<reference evidence="4" key="1">
    <citation type="journal article" date="2023" name="Mol. Phylogenet. Evol.">
        <title>Genome-scale phylogeny and comparative genomics of the fungal order Sordariales.</title>
        <authorList>
            <person name="Hensen N."/>
            <person name="Bonometti L."/>
            <person name="Westerberg I."/>
            <person name="Brannstrom I.O."/>
            <person name="Guillou S."/>
            <person name="Cros-Aarteil S."/>
            <person name="Calhoun S."/>
            <person name="Haridas S."/>
            <person name="Kuo A."/>
            <person name="Mondo S."/>
            <person name="Pangilinan J."/>
            <person name="Riley R."/>
            <person name="LaButti K."/>
            <person name="Andreopoulos B."/>
            <person name="Lipzen A."/>
            <person name="Chen C."/>
            <person name="Yan M."/>
            <person name="Daum C."/>
            <person name="Ng V."/>
            <person name="Clum A."/>
            <person name="Steindorff A."/>
            <person name="Ohm R.A."/>
            <person name="Martin F."/>
            <person name="Silar P."/>
            <person name="Natvig D.O."/>
            <person name="Lalanne C."/>
            <person name="Gautier V."/>
            <person name="Ament-Velasquez S.L."/>
            <person name="Kruys A."/>
            <person name="Hutchinson M.I."/>
            <person name="Powell A.J."/>
            <person name="Barry K."/>
            <person name="Miller A.N."/>
            <person name="Grigoriev I.V."/>
            <person name="Debuchy R."/>
            <person name="Gladieux P."/>
            <person name="Hiltunen Thoren M."/>
            <person name="Johannesson H."/>
        </authorList>
    </citation>
    <scope>NUCLEOTIDE SEQUENCE</scope>
    <source>
        <strain evidence="4">CBS 990.96</strain>
    </source>
</reference>
<dbReference type="PROSITE" id="PS50297">
    <property type="entry name" value="ANK_REP_REGION"/>
    <property type="match status" value="1"/>
</dbReference>
<dbReference type="Pfam" id="PF12796">
    <property type="entry name" value="Ank_2"/>
    <property type="match status" value="2"/>
</dbReference>
<gene>
    <name evidence="4" type="ORF">QBC38DRAFT_550664</name>
</gene>
<keyword evidence="5" id="KW-1185">Reference proteome</keyword>
<accession>A0AAN6YJJ8</accession>
<feature type="repeat" description="ANK" evidence="3">
    <location>
        <begin position="423"/>
        <end position="455"/>
    </location>
</feature>
<keyword evidence="1" id="KW-0677">Repeat</keyword>
<evidence type="ECO:0000256" key="3">
    <source>
        <dbReference type="PROSITE-ProRule" id="PRU00023"/>
    </source>
</evidence>
<dbReference type="AlphaFoldDB" id="A0AAN6YJJ8"/>
<dbReference type="InterPro" id="IPR036770">
    <property type="entry name" value="Ankyrin_rpt-contain_sf"/>
</dbReference>
<dbReference type="PANTHER" id="PTHR24198:SF193">
    <property type="match status" value="1"/>
</dbReference>
<evidence type="ECO:0000256" key="1">
    <source>
        <dbReference type="ARBA" id="ARBA00022737"/>
    </source>
</evidence>
<dbReference type="Proteomes" id="UP001301958">
    <property type="component" value="Unassembled WGS sequence"/>
</dbReference>
<evidence type="ECO:0000256" key="2">
    <source>
        <dbReference type="ARBA" id="ARBA00023043"/>
    </source>
</evidence>
<protein>
    <submittedName>
        <fullName evidence="4">Ankyrin repeat-containing domain protein</fullName>
    </submittedName>
</protein>
<organism evidence="4 5">
    <name type="scientific">Podospora fimiseda</name>
    <dbReference type="NCBI Taxonomy" id="252190"/>
    <lineage>
        <taxon>Eukaryota</taxon>
        <taxon>Fungi</taxon>
        <taxon>Dikarya</taxon>
        <taxon>Ascomycota</taxon>
        <taxon>Pezizomycotina</taxon>
        <taxon>Sordariomycetes</taxon>
        <taxon>Sordariomycetidae</taxon>
        <taxon>Sordariales</taxon>
        <taxon>Podosporaceae</taxon>
        <taxon>Podospora</taxon>
    </lineage>
</organism>
<reference evidence="4" key="2">
    <citation type="submission" date="2023-05" db="EMBL/GenBank/DDBJ databases">
        <authorList>
            <consortium name="Lawrence Berkeley National Laboratory"/>
            <person name="Steindorff A."/>
            <person name="Hensen N."/>
            <person name="Bonometti L."/>
            <person name="Westerberg I."/>
            <person name="Brannstrom I.O."/>
            <person name="Guillou S."/>
            <person name="Cros-Aarteil S."/>
            <person name="Calhoun S."/>
            <person name="Haridas S."/>
            <person name="Kuo A."/>
            <person name="Mondo S."/>
            <person name="Pangilinan J."/>
            <person name="Riley R."/>
            <person name="Labutti K."/>
            <person name="Andreopoulos B."/>
            <person name="Lipzen A."/>
            <person name="Chen C."/>
            <person name="Yanf M."/>
            <person name="Daum C."/>
            <person name="Ng V."/>
            <person name="Clum A."/>
            <person name="Ohm R."/>
            <person name="Martin F."/>
            <person name="Silar P."/>
            <person name="Natvig D."/>
            <person name="Lalanne C."/>
            <person name="Gautier V."/>
            <person name="Ament-Velasquez S.L."/>
            <person name="Kruys A."/>
            <person name="Hutchinson M.I."/>
            <person name="Powell A.J."/>
            <person name="Barry K."/>
            <person name="Miller A.N."/>
            <person name="Grigoriev I.V."/>
            <person name="Debuchy R."/>
            <person name="Gladieux P."/>
            <person name="Thoren M.H."/>
            <person name="Johannesson H."/>
        </authorList>
    </citation>
    <scope>NUCLEOTIDE SEQUENCE</scope>
    <source>
        <strain evidence="4">CBS 990.96</strain>
    </source>
</reference>
<dbReference type="Pfam" id="PF00023">
    <property type="entry name" value="Ank"/>
    <property type="match status" value="2"/>
</dbReference>
<feature type="non-terminal residue" evidence="4">
    <location>
        <position position="878"/>
    </location>
</feature>
<feature type="repeat" description="ANK" evidence="3">
    <location>
        <begin position="299"/>
        <end position="331"/>
    </location>
</feature>
<feature type="repeat" description="ANK" evidence="3">
    <location>
        <begin position="594"/>
        <end position="637"/>
    </location>
</feature>
<keyword evidence="2 3" id="KW-0040">ANK repeat</keyword>
<comment type="caution">
    <text evidence="4">The sequence shown here is derived from an EMBL/GenBank/DDBJ whole genome shotgun (WGS) entry which is preliminary data.</text>
</comment>
<evidence type="ECO:0000313" key="4">
    <source>
        <dbReference type="EMBL" id="KAK4220458.1"/>
    </source>
</evidence>
<evidence type="ECO:0000313" key="5">
    <source>
        <dbReference type="Proteomes" id="UP001301958"/>
    </source>
</evidence>
<dbReference type="Pfam" id="PF13637">
    <property type="entry name" value="Ank_4"/>
    <property type="match status" value="1"/>
</dbReference>
<sequence>MVTKRSGGLFLYSKLTMDQIEAILPTTDRLDIALLESFLPIGLEQTYTSLLLKYREGSGITADAQMLVLEAVTHASRPLRLNEVASLINTIYPDVTAPYGFEALVSTCCGPLIEILEDETLQVIHHSFTEFLGNNSTFNTQKAHKRMAIGCLRYLQSVWPVCKPQKPPTFTGDNDPIELLKHADKGFVEYQNSRLLHPFLAYAMNNWAYHASQHDVQDPDLFQAVLEFAHTENPALNKWVDLIMVPLSSCYWVPYIAEKGCQTRTRTTALHIAAYAGLSHLCEHLVQSDPTSISAPDKLFRNPLHWAAENGHSNVAAVLLQHKTHPDCSDIQQIKPIHLAAWRGHASIVKILCIAGVTPNSRTAGNNGPESSSLISQRWKGAYGWSGRETRVKPYDGTIEGGGCAIYYAMLENSDVSADATYLGATALYYAVRRGNVRCVSALINQGADVCKMSNWWPGNVGAGRGTSRCRPQELRAPLHEAIHVWNKENGKECESIMRLLIDAGADIEQESGNGETPLLLCFGSRRACFIRGLMPRGPIMVLLGYLAAAADVKKTRPPCNDVALHLALQDYKDLEVILALLDHGSNPNRRDANGQTALHSAFNHNGRQVWGKDPEAALAMVQLLLDRGADPTIKDNSGHSAVHQAMLTGHEVFRMLLSKCHDESVKVECWFALTEIEESKFSRCVKILLAEGIDINTKREKDGRTLFLCCTDSIAKLHVLHSIGLDPHAVDASGHNALQIEFLFPRGYRSPSQYRRSVKDLIRNFGLDPRVANNNGDTLLHHYSRSNLNSGWLEVARWFISLGISVNATNNKGQTALHVFLEQMCQAKLKYKVRWPSRCLLDIGDEKNLINFEIRDGNGLAPLHLAAMVSEVQFDLI</sequence>
<dbReference type="InterPro" id="IPR002110">
    <property type="entry name" value="Ankyrin_rpt"/>
</dbReference>
<feature type="repeat" description="ANK" evidence="3">
    <location>
        <begin position="332"/>
        <end position="364"/>
    </location>
</feature>
<dbReference type="SMART" id="SM00248">
    <property type="entry name" value="ANK"/>
    <property type="match status" value="8"/>
</dbReference>